<organism evidence="2">
    <name type="scientific">Rhizobium leguminosarum bv. trifolii</name>
    <dbReference type="NCBI Taxonomy" id="386"/>
    <lineage>
        <taxon>Bacteria</taxon>
        <taxon>Pseudomonadati</taxon>
        <taxon>Pseudomonadota</taxon>
        <taxon>Alphaproteobacteria</taxon>
        <taxon>Hyphomicrobiales</taxon>
        <taxon>Rhizobiaceae</taxon>
        <taxon>Rhizobium/Agrobacterium group</taxon>
        <taxon>Rhizobium</taxon>
    </lineage>
</organism>
<evidence type="ECO:0000256" key="1">
    <source>
        <dbReference type="SAM" id="MobiDB-lite"/>
    </source>
</evidence>
<sequence>MVPERLDEAPVPSAAASDPEEPNDDFSTKNVSEVYVQMIRIFLSLFIAMELTGCASASHPLPKCDGYSRRPLNRAMWQWEDDKPAKQSGSDNVPATAAGQATSYSEEPPTEEPAAFAHFDAVGSYRPCRGR</sequence>
<feature type="region of interest" description="Disordered" evidence="1">
    <location>
        <begin position="1"/>
        <end position="29"/>
    </location>
</feature>
<dbReference type="AlphaFoldDB" id="A0A1C9HYV0"/>
<feature type="region of interest" description="Disordered" evidence="1">
    <location>
        <begin position="80"/>
        <end position="113"/>
    </location>
</feature>
<accession>A0A1C9HYV0</accession>
<reference evidence="2" key="2">
    <citation type="journal article" date="2016" name="Front. Microbiol.">
        <title>The Regulatory Protein RosR Affects Rhizobium leguminosarum bv. trifolii Protein Profiles, Cell Surface Properties, and Symbiosis with Clover.</title>
        <authorList>
            <person name="Rachwal K."/>
            <person name="Boguszewska A."/>
            <person name="Kopcinska J."/>
            <person name="Karas M."/>
            <person name="Tchorzewski M."/>
            <person name="Janczarek M."/>
        </authorList>
    </citation>
    <scope>NUCLEOTIDE SEQUENCE</scope>
    <source>
        <strain evidence="2">Rt24.2</strain>
    </source>
</reference>
<reference evidence="2" key="1">
    <citation type="journal article" date="2015" name="BMC Genomics">
        <title>Transcriptome profiling of a Rhizobium leguminosarum bv. trifolii rosR mutant reveals the role of the transcriptional regulator RosR in motility, synthesis of cell-surface components, and other cellular processes.</title>
        <authorList>
            <person name="Rachwal K."/>
            <person name="Matczynska E."/>
            <person name="Janczarek M."/>
        </authorList>
    </citation>
    <scope>NUCLEOTIDE SEQUENCE</scope>
    <source>
        <strain evidence="2">Rt24.2</strain>
    </source>
</reference>
<dbReference type="EMBL" id="KX489544">
    <property type="protein sequence ID" value="AOO91908.1"/>
    <property type="molecule type" value="Genomic_DNA"/>
</dbReference>
<feature type="compositionally biased region" description="Polar residues" evidence="1">
    <location>
        <begin position="87"/>
        <end position="105"/>
    </location>
</feature>
<proteinExistence type="predicted"/>
<protein>
    <recommendedName>
        <fullName evidence="3">Type IV secretion system protein VirB7</fullName>
    </recommendedName>
</protein>
<name>A0A1C9HYV0_RHILT</name>
<evidence type="ECO:0000313" key="2">
    <source>
        <dbReference type="EMBL" id="AOO91908.1"/>
    </source>
</evidence>
<evidence type="ECO:0008006" key="3">
    <source>
        <dbReference type="Google" id="ProtNLM"/>
    </source>
</evidence>